<evidence type="ECO:0000256" key="2">
    <source>
        <dbReference type="ARBA" id="ARBA00023180"/>
    </source>
</evidence>
<protein>
    <recommendedName>
        <fullName evidence="3">Venom dipeptidyl peptidase 4</fullName>
    </recommendedName>
</protein>
<dbReference type="GO" id="GO:0008236">
    <property type="term" value="F:serine-type peptidase activity"/>
    <property type="evidence" value="ECO:0007669"/>
    <property type="project" value="InterPro"/>
</dbReference>
<dbReference type="AlphaFoldDB" id="A0A8D8LXV0"/>
<evidence type="ECO:0000313" key="7">
    <source>
        <dbReference type="EMBL" id="CAG6618345.1"/>
    </source>
</evidence>
<dbReference type="EMBL" id="HBUF01041873">
    <property type="protein sequence ID" value="CAG6618345.1"/>
    <property type="molecule type" value="Transcribed_RNA"/>
</dbReference>
<dbReference type="EMBL" id="HBUF01388470">
    <property type="protein sequence ID" value="CAG6732975.1"/>
    <property type="molecule type" value="Transcribed_RNA"/>
</dbReference>
<keyword evidence="2" id="KW-0325">Glycoprotein</keyword>
<dbReference type="EMBL" id="HBUF01388472">
    <property type="protein sequence ID" value="CAG6732979.1"/>
    <property type="molecule type" value="Transcribed_RNA"/>
</dbReference>
<dbReference type="InterPro" id="IPR050278">
    <property type="entry name" value="Serine_Prot_S9B/DPPIV"/>
</dbReference>
<keyword evidence="4" id="KW-1133">Transmembrane helix</keyword>
<dbReference type="GO" id="GO:0006508">
    <property type="term" value="P:proteolysis"/>
    <property type="evidence" value="ECO:0007669"/>
    <property type="project" value="InterPro"/>
</dbReference>
<name>A0A8D8LXV0_9HEMI</name>
<dbReference type="InterPro" id="IPR001375">
    <property type="entry name" value="Peptidase_S9_cat"/>
</dbReference>
<dbReference type="PANTHER" id="PTHR11731:SF135">
    <property type="entry name" value="INACTIVE DIPEPTIDYL PEPTIDASE 10-LIKE PROTEIN"/>
    <property type="match status" value="1"/>
</dbReference>
<accession>A0A8D8LXV0</accession>
<dbReference type="FunFam" id="3.40.50.1820:FF:000003">
    <property type="entry name" value="Dipeptidyl peptidase 4"/>
    <property type="match status" value="1"/>
</dbReference>
<comment type="similarity">
    <text evidence="1">Belongs to the peptidase S9B family. DPPIV subfamily.</text>
</comment>
<dbReference type="InterPro" id="IPR002469">
    <property type="entry name" value="Peptidase_S9B_N"/>
</dbReference>
<feature type="domain" description="Peptidase S9 prolyl oligopeptidase catalytic" evidence="5">
    <location>
        <begin position="637"/>
        <end position="841"/>
    </location>
</feature>
<proteinExistence type="inferred from homology"/>
<dbReference type="EMBL" id="HBUF01234176">
    <property type="protein sequence ID" value="CAG6674556.1"/>
    <property type="molecule type" value="Transcribed_RNA"/>
</dbReference>
<evidence type="ECO:0000256" key="4">
    <source>
        <dbReference type="SAM" id="Phobius"/>
    </source>
</evidence>
<evidence type="ECO:0000259" key="6">
    <source>
        <dbReference type="Pfam" id="PF00930"/>
    </source>
</evidence>
<dbReference type="EMBL" id="HBUF01234175">
    <property type="protein sequence ID" value="CAG6674555.1"/>
    <property type="molecule type" value="Transcribed_RNA"/>
</dbReference>
<evidence type="ECO:0000259" key="5">
    <source>
        <dbReference type="Pfam" id="PF00326"/>
    </source>
</evidence>
<evidence type="ECO:0000256" key="3">
    <source>
        <dbReference type="ARBA" id="ARBA00072929"/>
    </source>
</evidence>
<dbReference type="Gene3D" id="2.140.10.30">
    <property type="entry name" value="Dipeptidylpeptidase IV, N-terminal domain"/>
    <property type="match status" value="1"/>
</dbReference>
<keyword evidence="4" id="KW-0812">Transmembrane</keyword>
<dbReference type="PANTHER" id="PTHR11731">
    <property type="entry name" value="PROTEASE FAMILY S9B,C DIPEPTIDYL-PEPTIDASE IV-RELATED"/>
    <property type="match status" value="1"/>
</dbReference>
<feature type="domain" description="Dipeptidylpeptidase IV N-terminal" evidence="6">
    <location>
        <begin position="136"/>
        <end position="491"/>
    </location>
</feature>
<dbReference type="Gene3D" id="3.40.50.1820">
    <property type="entry name" value="alpha/beta hydrolase"/>
    <property type="match status" value="1"/>
</dbReference>
<dbReference type="Pfam" id="PF00326">
    <property type="entry name" value="Peptidase_S9"/>
    <property type="match status" value="1"/>
</dbReference>
<keyword evidence="4" id="KW-0472">Membrane</keyword>
<organism evidence="7">
    <name type="scientific">Cacopsylla melanoneura</name>
    <dbReference type="NCBI Taxonomy" id="428564"/>
    <lineage>
        <taxon>Eukaryota</taxon>
        <taxon>Metazoa</taxon>
        <taxon>Ecdysozoa</taxon>
        <taxon>Arthropoda</taxon>
        <taxon>Hexapoda</taxon>
        <taxon>Insecta</taxon>
        <taxon>Pterygota</taxon>
        <taxon>Neoptera</taxon>
        <taxon>Paraneoptera</taxon>
        <taxon>Hemiptera</taxon>
        <taxon>Sternorrhyncha</taxon>
        <taxon>Psylloidea</taxon>
        <taxon>Psyllidae</taxon>
        <taxon>Psyllinae</taxon>
        <taxon>Cacopsylla</taxon>
    </lineage>
</organism>
<dbReference type="SUPFAM" id="SSF82171">
    <property type="entry name" value="DPP6 N-terminal domain-like"/>
    <property type="match status" value="1"/>
</dbReference>
<evidence type="ECO:0000256" key="1">
    <source>
        <dbReference type="ARBA" id="ARBA00010036"/>
    </source>
</evidence>
<dbReference type="InterPro" id="IPR029058">
    <property type="entry name" value="AB_hydrolase_fold"/>
</dbReference>
<dbReference type="SUPFAM" id="SSF53474">
    <property type="entry name" value="alpha/beta-Hydrolases"/>
    <property type="match status" value="1"/>
</dbReference>
<dbReference type="GO" id="GO:0005886">
    <property type="term" value="C:plasma membrane"/>
    <property type="evidence" value="ECO:0007669"/>
    <property type="project" value="TreeGrafter"/>
</dbReference>
<feature type="transmembrane region" description="Helical" evidence="4">
    <location>
        <begin position="37"/>
        <end position="58"/>
    </location>
</feature>
<dbReference type="EMBL" id="HBUF01388471">
    <property type="protein sequence ID" value="CAG6732977.1"/>
    <property type="molecule type" value="Transcribed_RNA"/>
</dbReference>
<reference evidence="7" key="1">
    <citation type="submission" date="2021-05" db="EMBL/GenBank/DDBJ databases">
        <authorList>
            <person name="Alioto T."/>
            <person name="Alioto T."/>
            <person name="Gomez Garrido J."/>
        </authorList>
    </citation>
    <scope>NUCLEOTIDE SEQUENCE</scope>
</reference>
<dbReference type="Pfam" id="PF00930">
    <property type="entry name" value="DPPIV_N"/>
    <property type="match status" value="1"/>
</dbReference>
<sequence length="859" mass="97702">MNTVSTSHHHGGSVSKKGDALEELVSIAPNERNWRGICIALLVIVGVLSLIVFFIVLLSPPYSGQRSAGQKFTIEHITGNHFYAPPYNGTWVSDHELVYRSGDGGLSLYNVDNNTVQSLMTNSTFRQLNAVEFYISSDIKYVILATDVKRIYTNLREARYYIFEIASQSRLPIRPTKQQNINDHEAPYLQYISWGPVGNALVFVYNRDIYYSPTAKLQDIYRLTNTGSDVVSNGIPDWLYQEEIFKLESCVWFSKDGKHLVYATFNDTKVGVMRYPVYSGKYQYPQIESIAYPKPNTPNPEVTIWLVNLESLNHNGVSPRHISIPKSILAEGEPYLIGVSFARKKFAVIWLNRKHSEFVISICDTKTGECMDSYTEKVTTKGWVNPHSNILFSNDEHSYLTLLPIIDGVAGQFYHICQINITTSTLTPYTHGRYTVTRLLSWDQASHHIYFEALPEGMPSQRHVYKLHGNLNISLGIPECMTCPGLSHNVNYTGCMNLSKIENEVMNTTNVTLYQWDSWPVKTNCCLFVRAHFSLPTPLPKYYVVECLGPDVPMVILMDTVTNQRINFLNNYTKLAVRYQRMAAPHVKIFEVDSEFGYQSQVKLLIPSNFRDYDDLVFPLLFYVAGKPGTQSVTHEWGVNWATYLVSNKNFIVAIVDSRGSSGQGLDLESQIQYKLGQYDVEDQLAILNYIKDLEFIDKTKIGIWGQGYGGFLTAMMMSRDSESLLKCGISLSPITNWAHYNSVWTEKFMGTPNVSDNFLGYEESDLSKHVAGLKGKEILFIHGSADISVPYQHSMILTRALTNANIIYKHQTYTDEGYTFQGVKTHLYQTIETFWEDCFGPTDIEEWEEGLSFLTFTQ</sequence>